<proteinExistence type="predicted"/>
<dbReference type="RefSeq" id="WP_054198445.1">
    <property type="nucleotide sequence ID" value="NZ_JNOC01000058.1"/>
</dbReference>
<evidence type="ECO:0000259" key="1">
    <source>
        <dbReference type="Pfam" id="PF13274"/>
    </source>
</evidence>
<protein>
    <recommendedName>
        <fullName evidence="1">Antitoxin SocA-like Panacea domain-containing protein</fullName>
    </recommendedName>
</protein>
<evidence type="ECO:0000313" key="2">
    <source>
        <dbReference type="EMBL" id="KPH55034.1"/>
    </source>
</evidence>
<name>A0A0N1EH86_9HELI</name>
<gene>
    <name evidence="2" type="ORF">HPU229334_10370</name>
</gene>
<dbReference type="EMBL" id="JNOC01000058">
    <property type="protein sequence ID" value="KPH55034.1"/>
    <property type="molecule type" value="Genomic_DNA"/>
</dbReference>
<dbReference type="InterPro" id="IPR025272">
    <property type="entry name" value="SocA_Panacea"/>
</dbReference>
<dbReference type="Proteomes" id="UP000037997">
    <property type="component" value="Unassembled WGS sequence"/>
</dbReference>
<dbReference type="PATRIC" id="fig|35818.11.peg.2050"/>
<feature type="domain" description="Antitoxin SocA-like Panacea" evidence="1">
    <location>
        <begin position="24"/>
        <end position="116"/>
    </location>
</feature>
<dbReference type="Pfam" id="PF13274">
    <property type="entry name" value="SocA_Panacea"/>
    <property type="match status" value="1"/>
</dbReference>
<accession>A0A0N1EH86</accession>
<sequence>MYNALDVAKYILQNSTKGLSNLELQKTLYFSEINYIKKYKKHLINDDFEAWQFGPVVRKVYYEYRFYGANSIDKPQEPILIDNDAKEILDKTIEECNKKSYWKLVEESHKKDGAWEQCFNKDVKKTIPKEKIKQEALNER</sequence>
<reference evidence="2 3" key="1">
    <citation type="submission" date="2014-06" db="EMBL/GenBank/DDBJ databases">
        <title>Helicobacter pullorum isolates in fresh chicken meat - phenotypic and genotypic features.</title>
        <authorList>
            <person name="Borges V."/>
            <person name="Santos A."/>
            <person name="Correia C.B."/>
            <person name="Saraiva M."/>
            <person name="Menard A."/>
            <person name="Vieira L."/>
            <person name="Sampaio D.A."/>
            <person name="Gomes J.P."/>
            <person name="Oleastro M."/>
        </authorList>
    </citation>
    <scope>NUCLEOTIDE SEQUENCE [LARGE SCALE GENOMIC DNA]</scope>
    <source>
        <strain evidence="2 3">229334/12</strain>
    </source>
</reference>
<organism evidence="2 3">
    <name type="scientific">Helicobacter pullorum</name>
    <dbReference type="NCBI Taxonomy" id="35818"/>
    <lineage>
        <taxon>Bacteria</taxon>
        <taxon>Pseudomonadati</taxon>
        <taxon>Campylobacterota</taxon>
        <taxon>Epsilonproteobacteria</taxon>
        <taxon>Campylobacterales</taxon>
        <taxon>Helicobacteraceae</taxon>
        <taxon>Helicobacter</taxon>
    </lineage>
</organism>
<evidence type="ECO:0000313" key="3">
    <source>
        <dbReference type="Proteomes" id="UP000037997"/>
    </source>
</evidence>
<dbReference type="AlphaFoldDB" id="A0A0N1EH86"/>
<comment type="caution">
    <text evidence="2">The sequence shown here is derived from an EMBL/GenBank/DDBJ whole genome shotgun (WGS) entry which is preliminary data.</text>
</comment>